<evidence type="ECO:0000256" key="1">
    <source>
        <dbReference type="ARBA" id="ARBA00004442"/>
    </source>
</evidence>
<dbReference type="InterPro" id="IPR014941">
    <property type="entry name" value="FimB/Mfa2/Mfa3"/>
</dbReference>
<protein>
    <submittedName>
        <fullName evidence="9">FimB/Mfa2 family fimbrial subunit</fullName>
    </submittedName>
</protein>
<keyword evidence="6" id="KW-0998">Cell outer membrane</keyword>
<keyword evidence="3 8" id="KW-0732">Signal</keyword>
<evidence type="ECO:0000256" key="5">
    <source>
        <dbReference type="ARBA" id="ARBA00023139"/>
    </source>
</evidence>
<keyword evidence="5" id="KW-0564">Palmitate</keyword>
<proteinExistence type="inferred from homology"/>
<evidence type="ECO:0000256" key="2">
    <source>
        <dbReference type="ARBA" id="ARBA00007248"/>
    </source>
</evidence>
<sequence length="309" mass="35521">MIRRWFHKGYMLLTTALLLLSVTGCAIDDDRDVCCGNICMETKYLPYGVEELTTYIHSLRHFLFDANGAYMYEIPSGTDLHTLRFSLPSGQYTMLTIGNSEQMLAFRAEDHTLNSLVMELTDTTPSGKYLNADELYWGVCPMEVDETRRNSFVTYMNNIHSHLHVKVTWNNMPEDVGDYRMELQQVPIGYTLGPDGVYRVGDKIIPLNTDTLATYVRRTPLKAQEMQDEFITVRYTRDRIPVFQLWFGDKAVTSPIDLSRAFNTWGWNPEATAVQDYRIQLTLFANGTVEVRPWIDADVEDWQNGGTFS</sequence>
<feature type="chain" id="PRO_5039631114" evidence="8">
    <location>
        <begin position="27"/>
        <end position="309"/>
    </location>
</feature>
<reference evidence="9" key="2">
    <citation type="submission" date="2021-04" db="EMBL/GenBank/DDBJ databases">
        <authorList>
            <person name="Gilroy R."/>
        </authorList>
    </citation>
    <scope>NUCLEOTIDE SEQUENCE</scope>
    <source>
        <strain evidence="9">ChiHjej11B10-19426</strain>
    </source>
</reference>
<evidence type="ECO:0000256" key="8">
    <source>
        <dbReference type="SAM" id="SignalP"/>
    </source>
</evidence>
<evidence type="ECO:0000256" key="3">
    <source>
        <dbReference type="ARBA" id="ARBA00022729"/>
    </source>
</evidence>
<dbReference type="AlphaFoldDB" id="A0A9D2IKM5"/>
<name>A0A9D2IKM5_9BACT</name>
<dbReference type="PROSITE" id="PS51257">
    <property type="entry name" value="PROKAR_LIPOPROTEIN"/>
    <property type="match status" value="1"/>
</dbReference>
<keyword evidence="4" id="KW-0472">Membrane</keyword>
<feature type="signal peptide" evidence="8">
    <location>
        <begin position="1"/>
        <end position="26"/>
    </location>
</feature>
<evidence type="ECO:0000313" key="9">
    <source>
        <dbReference type="EMBL" id="HIZ14414.1"/>
    </source>
</evidence>
<comment type="similarity">
    <text evidence="2">Belongs to the bacteroidetes fimbrillin superfamily. FimB/Mfa2 family.</text>
</comment>
<organism evidence="9 10">
    <name type="scientific">Candidatus Tidjanibacter faecipullorum</name>
    <dbReference type="NCBI Taxonomy" id="2838766"/>
    <lineage>
        <taxon>Bacteria</taxon>
        <taxon>Pseudomonadati</taxon>
        <taxon>Bacteroidota</taxon>
        <taxon>Bacteroidia</taxon>
        <taxon>Bacteroidales</taxon>
        <taxon>Rikenellaceae</taxon>
        <taxon>Tidjanibacter</taxon>
    </lineage>
</organism>
<accession>A0A9D2IKM5</accession>
<keyword evidence="7" id="KW-0449">Lipoprotein</keyword>
<dbReference type="Pfam" id="PF08842">
    <property type="entry name" value="Mfa2"/>
    <property type="match status" value="1"/>
</dbReference>
<evidence type="ECO:0000256" key="6">
    <source>
        <dbReference type="ARBA" id="ARBA00023237"/>
    </source>
</evidence>
<gene>
    <name evidence="9" type="ORF">H9816_00655</name>
</gene>
<dbReference type="Gene3D" id="2.60.40.2100">
    <property type="match status" value="1"/>
</dbReference>
<dbReference type="EMBL" id="DXCC01000003">
    <property type="protein sequence ID" value="HIZ14414.1"/>
    <property type="molecule type" value="Genomic_DNA"/>
</dbReference>
<dbReference type="Proteomes" id="UP000824014">
    <property type="component" value="Unassembled WGS sequence"/>
</dbReference>
<reference evidence="9" key="1">
    <citation type="journal article" date="2021" name="PeerJ">
        <title>Extensive microbial diversity within the chicken gut microbiome revealed by metagenomics and culture.</title>
        <authorList>
            <person name="Gilroy R."/>
            <person name="Ravi A."/>
            <person name="Getino M."/>
            <person name="Pursley I."/>
            <person name="Horton D.L."/>
            <person name="Alikhan N.F."/>
            <person name="Baker D."/>
            <person name="Gharbi K."/>
            <person name="Hall N."/>
            <person name="Watson M."/>
            <person name="Adriaenssens E.M."/>
            <person name="Foster-Nyarko E."/>
            <person name="Jarju S."/>
            <person name="Secka A."/>
            <person name="Antonio M."/>
            <person name="Oren A."/>
            <person name="Chaudhuri R.R."/>
            <person name="La Ragione R."/>
            <person name="Hildebrand F."/>
            <person name="Pallen M.J."/>
        </authorList>
    </citation>
    <scope>NUCLEOTIDE SEQUENCE</scope>
    <source>
        <strain evidence="9">ChiHjej11B10-19426</strain>
    </source>
</reference>
<evidence type="ECO:0000256" key="4">
    <source>
        <dbReference type="ARBA" id="ARBA00023136"/>
    </source>
</evidence>
<dbReference type="GO" id="GO:0009279">
    <property type="term" value="C:cell outer membrane"/>
    <property type="evidence" value="ECO:0007669"/>
    <property type="project" value="UniProtKB-SubCell"/>
</dbReference>
<comment type="subcellular location">
    <subcellularLocation>
        <location evidence="1">Cell outer membrane</location>
    </subcellularLocation>
</comment>
<evidence type="ECO:0000313" key="10">
    <source>
        <dbReference type="Proteomes" id="UP000824014"/>
    </source>
</evidence>
<evidence type="ECO:0000256" key="7">
    <source>
        <dbReference type="ARBA" id="ARBA00023288"/>
    </source>
</evidence>
<comment type="caution">
    <text evidence="9">The sequence shown here is derived from an EMBL/GenBank/DDBJ whole genome shotgun (WGS) entry which is preliminary data.</text>
</comment>